<feature type="domain" description="O-antigen ligase-related" evidence="6">
    <location>
        <begin position="230"/>
        <end position="372"/>
    </location>
</feature>
<feature type="transmembrane region" description="Helical" evidence="5">
    <location>
        <begin position="47"/>
        <end position="67"/>
    </location>
</feature>
<feature type="transmembrane region" description="Helical" evidence="5">
    <location>
        <begin position="243"/>
        <end position="262"/>
    </location>
</feature>
<dbReference type="PANTHER" id="PTHR37422:SF23">
    <property type="entry name" value="TEICHURONIC ACID BIOSYNTHESIS PROTEIN TUAE"/>
    <property type="match status" value="1"/>
</dbReference>
<evidence type="ECO:0000256" key="5">
    <source>
        <dbReference type="SAM" id="Phobius"/>
    </source>
</evidence>
<dbReference type="RefSeq" id="WP_304562993.1">
    <property type="nucleotide sequence ID" value="NZ_JAUQSZ010000018.1"/>
</dbReference>
<accession>A0ABT9A5T4</accession>
<dbReference type="InterPro" id="IPR051533">
    <property type="entry name" value="WaaL-like"/>
</dbReference>
<comment type="subcellular location">
    <subcellularLocation>
        <location evidence="1">Membrane</location>
        <topology evidence="1">Multi-pass membrane protein</topology>
    </subcellularLocation>
</comment>
<sequence>MARQFGGSPLYDYEIRRRRLPLAGSAAVLIAVALLYAQMLALGGDSAALAACAAAAAAVLAPVVLLLMRPAESILVRALPCVGLLLLAMLWAALPATGLAGSAVPRPAPDLLPLELAKFVGFVACVVIGVAIGSGVGATRRFCDLFVVFGLAYVLLSLWMLQENPGAVWGIARADWRPRFSGTMFNANVAACVFAVIAIVAWGRLRVLLKPRSRARTTLHISYTVVVAFAAAMATAACAMTGSRFVLVVLMAATLISLAGAARDLLRSHNRNPLIPMLALGVAVVALLLIFGEPVFTRFRTASTDLDLRMFAIPHFAGLATTSPWFGYGLGAFEAAHLASLDPQSAPVVWSFGAAHNALVEAAIEGGWPYVALISLAVAYVLWRVARAARRGPGDAITTSFVTALAAILLCAMIDIALSFPAVAAMSATMLGLVLGRAERTLLTVRDQPA</sequence>
<evidence type="ECO:0000313" key="7">
    <source>
        <dbReference type="EMBL" id="MDO7844595.1"/>
    </source>
</evidence>
<gene>
    <name evidence="7" type="ORF">Q5H94_19850</name>
</gene>
<dbReference type="PANTHER" id="PTHR37422">
    <property type="entry name" value="TEICHURONIC ACID BIOSYNTHESIS PROTEIN TUAE"/>
    <property type="match status" value="1"/>
</dbReference>
<dbReference type="InterPro" id="IPR007016">
    <property type="entry name" value="O-antigen_ligase-rel_domated"/>
</dbReference>
<dbReference type="Pfam" id="PF04932">
    <property type="entry name" value="Wzy_C"/>
    <property type="match status" value="1"/>
</dbReference>
<feature type="transmembrane region" description="Helical" evidence="5">
    <location>
        <begin position="274"/>
        <end position="292"/>
    </location>
</feature>
<feature type="transmembrane region" description="Helical" evidence="5">
    <location>
        <begin position="217"/>
        <end position="237"/>
    </location>
</feature>
<name>A0ABT9A5T4_9SPHN</name>
<keyword evidence="3 5" id="KW-1133">Transmembrane helix</keyword>
<comment type="caution">
    <text evidence="7">The sequence shown here is derived from an EMBL/GenBank/DDBJ whole genome shotgun (WGS) entry which is preliminary data.</text>
</comment>
<keyword evidence="8" id="KW-1185">Reference proteome</keyword>
<feature type="transmembrane region" description="Helical" evidence="5">
    <location>
        <begin position="397"/>
        <end position="416"/>
    </location>
</feature>
<evidence type="ECO:0000256" key="4">
    <source>
        <dbReference type="ARBA" id="ARBA00023136"/>
    </source>
</evidence>
<protein>
    <submittedName>
        <fullName evidence="7">O-antigen ligase family protein</fullName>
    </submittedName>
</protein>
<feature type="transmembrane region" description="Helical" evidence="5">
    <location>
        <begin position="145"/>
        <end position="162"/>
    </location>
</feature>
<keyword evidence="7" id="KW-0436">Ligase</keyword>
<feature type="transmembrane region" description="Helical" evidence="5">
    <location>
        <begin position="116"/>
        <end position="138"/>
    </location>
</feature>
<keyword evidence="4 5" id="KW-0472">Membrane</keyword>
<feature type="transmembrane region" description="Helical" evidence="5">
    <location>
        <begin position="367"/>
        <end position="385"/>
    </location>
</feature>
<evidence type="ECO:0000256" key="2">
    <source>
        <dbReference type="ARBA" id="ARBA00022692"/>
    </source>
</evidence>
<evidence type="ECO:0000259" key="6">
    <source>
        <dbReference type="Pfam" id="PF04932"/>
    </source>
</evidence>
<organism evidence="7 8">
    <name type="scientific">Sphingomonas immobilis</name>
    <dbReference type="NCBI Taxonomy" id="3063997"/>
    <lineage>
        <taxon>Bacteria</taxon>
        <taxon>Pseudomonadati</taxon>
        <taxon>Pseudomonadota</taxon>
        <taxon>Alphaproteobacteria</taxon>
        <taxon>Sphingomonadales</taxon>
        <taxon>Sphingomonadaceae</taxon>
        <taxon>Sphingomonas</taxon>
    </lineage>
</organism>
<evidence type="ECO:0000256" key="1">
    <source>
        <dbReference type="ARBA" id="ARBA00004141"/>
    </source>
</evidence>
<keyword evidence="2 5" id="KW-0812">Transmembrane</keyword>
<dbReference type="GO" id="GO:0016874">
    <property type="term" value="F:ligase activity"/>
    <property type="evidence" value="ECO:0007669"/>
    <property type="project" value="UniProtKB-KW"/>
</dbReference>
<dbReference type="EMBL" id="JAUQSZ010000018">
    <property type="protein sequence ID" value="MDO7844595.1"/>
    <property type="molecule type" value="Genomic_DNA"/>
</dbReference>
<evidence type="ECO:0000313" key="8">
    <source>
        <dbReference type="Proteomes" id="UP001176468"/>
    </source>
</evidence>
<feature type="transmembrane region" description="Helical" evidence="5">
    <location>
        <begin position="20"/>
        <end position="41"/>
    </location>
</feature>
<feature type="transmembrane region" description="Helical" evidence="5">
    <location>
        <begin position="74"/>
        <end position="96"/>
    </location>
</feature>
<evidence type="ECO:0000256" key="3">
    <source>
        <dbReference type="ARBA" id="ARBA00022989"/>
    </source>
</evidence>
<dbReference type="Proteomes" id="UP001176468">
    <property type="component" value="Unassembled WGS sequence"/>
</dbReference>
<feature type="transmembrane region" description="Helical" evidence="5">
    <location>
        <begin position="182"/>
        <end position="205"/>
    </location>
</feature>
<reference evidence="7" key="1">
    <citation type="submission" date="2023-07" db="EMBL/GenBank/DDBJ databases">
        <authorList>
            <person name="Kim M.K."/>
        </authorList>
    </citation>
    <scope>NUCLEOTIDE SEQUENCE</scope>
    <source>
        <strain evidence="7">CA1-15</strain>
    </source>
</reference>
<proteinExistence type="predicted"/>